<dbReference type="KEGG" id="dac:Daci_4121"/>
<evidence type="ECO:0000313" key="2">
    <source>
        <dbReference type="EMBL" id="ABX36752.1"/>
    </source>
</evidence>
<dbReference type="HOGENOM" id="CLU_2117014_0_0_4"/>
<proteinExistence type="predicted"/>
<dbReference type="Proteomes" id="UP000000784">
    <property type="component" value="Chromosome"/>
</dbReference>
<reference evidence="3" key="2">
    <citation type="submission" date="2007-11" db="EMBL/GenBank/DDBJ databases">
        <title>Complete sequence of Delftia acidovorans DSM 14801 / SPH-1.</title>
        <authorList>
            <person name="Copeland A."/>
            <person name="Lucas S."/>
            <person name="Lapidus A."/>
            <person name="Barry K."/>
            <person name="Glavina del Rio T."/>
            <person name="Dalin E."/>
            <person name="Tice H."/>
            <person name="Pitluck S."/>
            <person name="Lowry S."/>
            <person name="Clum A."/>
            <person name="Schmutz J."/>
            <person name="Larimer F."/>
            <person name="Land M."/>
            <person name="Hauser L."/>
            <person name="Kyrpides N."/>
            <person name="Kim E."/>
            <person name="Schleheck D."/>
            <person name="Richardson P."/>
        </authorList>
    </citation>
    <scope>NUCLEOTIDE SEQUENCE [LARGE SCALE GENOMIC DNA]</scope>
    <source>
        <strain evidence="3">DSM 14801 / SPH-1</strain>
    </source>
</reference>
<evidence type="ECO:0000313" key="3">
    <source>
        <dbReference type="Proteomes" id="UP000000784"/>
    </source>
</evidence>
<dbReference type="RefSeq" id="WP_012205047.1">
    <property type="nucleotide sequence ID" value="NC_010002.1"/>
</dbReference>
<sequence>MLDAAKAAAHPAIAEALILLQQERIRDLEMQLATALSNVDAEIVKKAARYDYIKQFGTSGETEALTHPRQVVYASIGFHGHELGAAIDARIAEKNGRAALAQQPQALEFSADAI</sequence>
<dbReference type="EMBL" id="CP000884">
    <property type="protein sequence ID" value="ABX35847.1"/>
    <property type="molecule type" value="Genomic_DNA"/>
</dbReference>
<reference evidence="1 3" key="1">
    <citation type="journal article" date="2004" name="Appl. Environ. Microbiol.">
        <title>Mineralization of individual congeners of linear alkylbenzenesulfonate by defined pairs of heterotrophic bacteria.</title>
        <authorList>
            <person name="Schleheck D."/>
            <person name="Knepper T.P."/>
            <person name="Fischer K."/>
            <person name="Cook A.M."/>
        </authorList>
    </citation>
    <scope>NUCLEOTIDE SEQUENCE [LARGE SCALE GENOMIC DNA]</scope>
    <source>
        <strain evidence="3">DSM 14801 / SPH-1</strain>
        <strain evidence="1">SPH-1</strain>
    </source>
</reference>
<accession>A9BW31</accession>
<gene>
    <name evidence="1" type="ordered locus">Daci_3209</name>
    <name evidence="2" type="ordered locus">Daci_4121</name>
</gene>
<reference evidence="1" key="3">
    <citation type="submission" date="2007-11" db="EMBL/GenBank/DDBJ databases">
        <authorList>
            <consortium name="US DOE Joint Genome Institute"/>
            <person name="Copeland A."/>
            <person name="Lucas S."/>
            <person name="Lapidus A."/>
            <person name="Barry K."/>
            <person name="Glavina del Rio T."/>
            <person name="Dalin E."/>
            <person name="Tice H."/>
            <person name="Pitluck S."/>
            <person name="Lowry S."/>
            <person name="Clum A."/>
            <person name="Schmutz J."/>
            <person name="Larimer F."/>
            <person name="Land M."/>
            <person name="Hauser L."/>
            <person name="Kyrpides N."/>
            <person name="Kim E."/>
            <person name="Schleheck D."/>
            <person name="Richardson P."/>
        </authorList>
    </citation>
    <scope>NUCLEOTIDE SEQUENCE</scope>
    <source>
        <strain evidence="1">SPH-1</strain>
    </source>
</reference>
<evidence type="ECO:0000313" key="1">
    <source>
        <dbReference type="EMBL" id="ABX35847.1"/>
    </source>
</evidence>
<protein>
    <submittedName>
        <fullName evidence="1">Uncharacterized protein</fullName>
    </submittedName>
</protein>
<dbReference type="EMBL" id="CP000884">
    <property type="protein sequence ID" value="ABX36752.1"/>
    <property type="molecule type" value="Genomic_DNA"/>
</dbReference>
<dbReference type="AlphaFoldDB" id="A9BW31"/>
<organism evidence="1 3">
    <name type="scientific">Delftia acidovorans (strain DSM 14801 / SPH-1)</name>
    <dbReference type="NCBI Taxonomy" id="398578"/>
    <lineage>
        <taxon>Bacteria</taxon>
        <taxon>Pseudomonadati</taxon>
        <taxon>Pseudomonadota</taxon>
        <taxon>Betaproteobacteria</taxon>
        <taxon>Burkholderiales</taxon>
        <taxon>Comamonadaceae</taxon>
        <taxon>Delftia</taxon>
    </lineage>
</organism>
<dbReference type="KEGG" id="dac:Daci_3209"/>
<dbReference type="STRING" id="398578.Daci_3209"/>
<dbReference type="GeneID" id="24119406"/>
<keyword evidence="3" id="KW-1185">Reference proteome</keyword>
<name>A9BW31_DELAS</name>